<reference evidence="17" key="1">
    <citation type="submission" date="2021-01" db="EMBL/GenBank/DDBJ databases">
        <authorList>
            <person name="Corre E."/>
            <person name="Pelletier E."/>
            <person name="Niang G."/>
            <person name="Scheremetjew M."/>
            <person name="Finn R."/>
            <person name="Kale V."/>
            <person name="Holt S."/>
            <person name="Cochrane G."/>
            <person name="Meng A."/>
            <person name="Brown T."/>
            <person name="Cohen L."/>
        </authorList>
    </citation>
    <scope>NUCLEOTIDE SEQUENCE</scope>
    <source>
        <strain evidence="17">CCAP 1951/1</strain>
    </source>
</reference>
<dbReference type="Gene3D" id="1.10.10.10">
    <property type="entry name" value="Winged helix-like DNA-binding domain superfamily/Winged helix DNA-binding domain"/>
    <property type="match status" value="1"/>
</dbReference>
<evidence type="ECO:0000256" key="9">
    <source>
        <dbReference type="ARBA" id="ARBA00022840"/>
    </source>
</evidence>
<dbReference type="InterPro" id="IPR036390">
    <property type="entry name" value="WH_DNA-bd_sf"/>
</dbReference>
<proteinExistence type="inferred from homology"/>
<sequence>MVKVEFGLLRYLEEEDFRVLVALEMCMRNHDVAPTVLIERIAQLPHGGARKRLNNLLKFKVIHHESLCYDGFSMKYAAYDFLALRTFVKRGTLSGIGTRIGCGKESDIMTVVSPDGHESVMKLQRLGRCSFRTVARNRDYKGNGKQRRGESWFYLSRLAATKEFAFMKLLYDEGFPVPKPIDHNRHAVVMERVNGTLLNHIQDMSGHAQKVYERILNLMVKLAQHGLIHGDFNEFNTFVTDEFKIVLIDFPQMVSTDHPNASELFDRDVNNLALFFQRRHKIEKVYFPKLESDVERTERFDQRLAASGAFTKQQQKDLEMLMHKEASDEEDEEEEEEEDDAEAPELAPVEGGDAPKPKPTTSLLPVAGEGAQGKGKHVDPSGPSLTIAALAARTAEGTKPAPAGADAAAADDDAASDVSSNAGAAHAAEETRSVAPTIASTAATLAKRILAKQRADNANFRGDSTELDKEHIWKRTKARAQHNENVQFNRQMHRNSLKGKQKRRVDREIARGDHPTTIFDM</sequence>
<dbReference type="FunFam" id="3.30.200.20:FF:000052">
    <property type="entry name" value="Serine/threonine-protein kinase RIO2"/>
    <property type="match status" value="1"/>
</dbReference>
<organism evidence="17">
    <name type="scientific">Neobodo designis</name>
    <name type="common">Flagellated protozoan</name>
    <name type="synonym">Bodo designis</name>
    <dbReference type="NCBI Taxonomy" id="312471"/>
    <lineage>
        <taxon>Eukaryota</taxon>
        <taxon>Discoba</taxon>
        <taxon>Euglenozoa</taxon>
        <taxon>Kinetoplastea</taxon>
        <taxon>Metakinetoplastina</taxon>
        <taxon>Neobodonida</taxon>
        <taxon>Neobodo</taxon>
    </lineage>
</organism>
<evidence type="ECO:0000256" key="15">
    <source>
        <dbReference type="SAM" id="MobiDB-lite"/>
    </source>
</evidence>
<evidence type="ECO:0000256" key="7">
    <source>
        <dbReference type="ARBA" id="ARBA00022741"/>
    </source>
</evidence>
<evidence type="ECO:0000256" key="10">
    <source>
        <dbReference type="ARBA" id="ARBA00022842"/>
    </source>
</evidence>
<evidence type="ECO:0000256" key="4">
    <source>
        <dbReference type="ARBA" id="ARBA00022527"/>
    </source>
</evidence>
<dbReference type="GO" id="GO:0005634">
    <property type="term" value="C:nucleus"/>
    <property type="evidence" value="ECO:0007669"/>
    <property type="project" value="TreeGrafter"/>
</dbReference>
<protein>
    <recommendedName>
        <fullName evidence="13">Serine/threonine-protein kinase RIO2</fullName>
        <ecNumber evidence="3">2.7.11.1</ecNumber>
    </recommendedName>
    <alternativeName>
        <fullName evidence="14">Serine/threonine-protein kinase rio2</fullName>
    </alternativeName>
</protein>
<evidence type="ECO:0000256" key="8">
    <source>
        <dbReference type="ARBA" id="ARBA00022777"/>
    </source>
</evidence>
<dbReference type="InterPro" id="IPR018934">
    <property type="entry name" value="RIO_dom"/>
</dbReference>
<comment type="catalytic activity">
    <reaction evidence="12">
        <text>L-seryl-[protein] + ATP = O-phospho-L-seryl-[protein] + ADP + H(+)</text>
        <dbReference type="Rhea" id="RHEA:17989"/>
        <dbReference type="Rhea" id="RHEA-COMP:9863"/>
        <dbReference type="Rhea" id="RHEA-COMP:11604"/>
        <dbReference type="ChEBI" id="CHEBI:15378"/>
        <dbReference type="ChEBI" id="CHEBI:29999"/>
        <dbReference type="ChEBI" id="CHEBI:30616"/>
        <dbReference type="ChEBI" id="CHEBI:83421"/>
        <dbReference type="ChEBI" id="CHEBI:456216"/>
        <dbReference type="EC" id="2.7.11.1"/>
    </reaction>
</comment>
<feature type="compositionally biased region" description="Basic and acidic residues" evidence="15">
    <location>
        <begin position="505"/>
        <end position="514"/>
    </location>
</feature>
<feature type="region of interest" description="Disordered" evidence="15">
    <location>
        <begin position="324"/>
        <end position="382"/>
    </location>
</feature>
<dbReference type="Gene3D" id="1.10.510.10">
    <property type="entry name" value="Transferase(Phosphotransferase) domain 1"/>
    <property type="match status" value="1"/>
</dbReference>
<accession>A0A7S1PZP3</accession>
<dbReference type="Pfam" id="PF09202">
    <property type="entry name" value="Rio2_N"/>
    <property type="match status" value="1"/>
</dbReference>
<feature type="domain" description="RIO kinase" evidence="16">
    <location>
        <begin position="65"/>
        <end position="298"/>
    </location>
</feature>
<evidence type="ECO:0000256" key="12">
    <source>
        <dbReference type="ARBA" id="ARBA00048679"/>
    </source>
</evidence>
<dbReference type="EMBL" id="HBGF01018721">
    <property type="protein sequence ID" value="CAD9111324.1"/>
    <property type="molecule type" value="Transcribed_RNA"/>
</dbReference>
<dbReference type="SUPFAM" id="SSF46785">
    <property type="entry name" value="Winged helix' DNA-binding domain"/>
    <property type="match status" value="1"/>
</dbReference>
<evidence type="ECO:0000256" key="6">
    <source>
        <dbReference type="ARBA" id="ARBA00022723"/>
    </source>
</evidence>
<dbReference type="PANTHER" id="PTHR45852:SF1">
    <property type="entry name" value="SERINE_THREONINE-PROTEIN KINASE RIO2"/>
    <property type="match status" value="1"/>
</dbReference>
<keyword evidence="6" id="KW-0479">Metal-binding</keyword>
<comment type="catalytic activity">
    <reaction evidence="11">
        <text>L-threonyl-[protein] + ATP = O-phospho-L-threonyl-[protein] + ADP + H(+)</text>
        <dbReference type="Rhea" id="RHEA:46608"/>
        <dbReference type="Rhea" id="RHEA-COMP:11060"/>
        <dbReference type="Rhea" id="RHEA-COMP:11605"/>
        <dbReference type="ChEBI" id="CHEBI:15378"/>
        <dbReference type="ChEBI" id="CHEBI:30013"/>
        <dbReference type="ChEBI" id="CHEBI:30616"/>
        <dbReference type="ChEBI" id="CHEBI:61977"/>
        <dbReference type="ChEBI" id="CHEBI:456216"/>
        <dbReference type="EC" id="2.7.11.1"/>
    </reaction>
</comment>
<evidence type="ECO:0000256" key="13">
    <source>
        <dbReference type="ARBA" id="ARBA00068353"/>
    </source>
</evidence>
<dbReference type="PANTHER" id="PTHR45852">
    <property type="entry name" value="SER/THR-PROTEIN KINASE RIO2"/>
    <property type="match status" value="1"/>
</dbReference>
<keyword evidence="7" id="KW-0547">Nucleotide-binding</keyword>
<evidence type="ECO:0000256" key="11">
    <source>
        <dbReference type="ARBA" id="ARBA00047899"/>
    </source>
</evidence>
<evidence type="ECO:0000256" key="2">
    <source>
        <dbReference type="ARBA" id="ARBA00009196"/>
    </source>
</evidence>
<evidence type="ECO:0000256" key="3">
    <source>
        <dbReference type="ARBA" id="ARBA00012513"/>
    </source>
</evidence>
<dbReference type="GO" id="GO:0004674">
    <property type="term" value="F:protein serine/threonine kinase activity"/>
    <property type="evidence" value="ECO:0007669"/>
    <property type="project" value="UniProtKB-KW"/>
</dbReference>
<keyword evidence="8" id="KW-0418">Kinase</keyword>
<dbReference type="GO" id="GO:0030490">
    <property type="term" value="P:maturation of SSU-rRNA"/>
    <property type="evidence" value="ECO:0007669"/>
    <property type="project" value="TreeGrafter"/>
</dbReference>
<dbReference type="Gene3D" id="3.30.200.20">
    <property type="entry name" value="Phosphorylase Kinase, domain 1"/>
    <property type="match status" value="1"/>
</dbReference>
<comment type="cofactor">
    <cofactor evidence="1">
        <name>Mg(2+)</name>
        <dbReference type="ChEBI" id="CHEBI:18420"/>
    </cofactor>
</comment>
<keyword evidence="10" id="KW-0460">Magnesium</keyword>
<dbReference type="FunFam" id="1.10.10.10:FF:000053">
    <property type="entry name" value="Serine/threonine-protein kinase RIO2"/>
    <property type="match status" value="1"/>
</dbReference>
<evidence type="ECO:0000256" key="14">
    <source>
        <dbReference type="ARBA" id="ARBA00068837"/>
    </source>
</evidence>
<evidence type="ECO:0000259" key="16">
    <source>
        <dbReference type="SMART" id="SM00090"/>
    </source>
</evidence>
<dbReference type="InterPro" id="IPR030484">
    <property type="entry name" value="Rio2"/>
</dbReference>
<feature type="region of interest" description="Disordered" evidence="15">
    <location>
        <begin position="494"/>
        <end position="521"/>
    </location>
</feature>
<dbReference type="InterPro" id="IPR000687">
    <property type="entry name" value="RIO_kinase"/>
</dbReference>
<keyword evidence="4" id="KW-0723">Serine/threonine-protein kinase</keyword>
<dbReference type="SUPFAM" id="SSF56112">
    <property type="entry name" value="Protein kinase-like (PK-like)"/>
    <property type="match status" value="1"/>
</dbReference>
<keyword evidence="5" id="KW-0808">Transferase</keyword>
<dbReference type="InterPro" id="IPR015285">
    <property type="entry name" value="RIO2_wHTH_N"/>
</dbReference>
<dbReference type="CDD" id="cd05144">
    <property type="entry name" value="RIO2_C"/>
    <property type="match status" value="1"/>
</dbReference>
<dbReference type="GO" id="GO:0005829">
    <property type="term" value="C:cytosol"/>
    <property type="evidence" value="ECO:0007669"/>
    <property type="project" value="TreeGrafter"/>
</dbReference>
<dbReference type="InterPro" id="IPR036388">
    <property type="entry name" value="WH-like_DNA-bd_sf"/>
</dbReference>
<evidence type="ECO:0000256" key="1">
    <source>
        <dbReference type="ARBA" id="ARBA00001946"/>
    </source>
</evidence>
<feature type="compositionally biased region" description="Low complexity" evidence="15">
    <location>
        <begin position="416"/>
        <end position="425"/>
    </location>
</feature>
<dbReference type="GO" id="GO:0030688">
    <property type="term" value="C:preribosome, small subunit precursor"/>
    <property type="evidence" value="ECO:0007669"/>
    <property type="project" value="TreeGrafter"/>
</dbReference>
<feature type="compositionally biased region" description="Basic residues" evidence="15">
    <location>
        <begin position="494"/>
        <end position="504"/>
    </location>
</feature>
<keyword evidence="9" id="KW-0067">ATP-binding</keyword>
<feature type="compositionally biased region" description="Acidic residues" evidence="15">
    <location>
        <begin position="327"/>
        <end position="343"/>
    </location>
</feature>
<name>A0A7S1PZP3_NEODS</name>
<dbReference type="GO" id="GO:0046872">
    <property type="term" value="F:metal ion binding"/>
    <property type="evidence" value="ECO:0007669"/>
    <property type="project" value="UniProtKB-KW"/>
</dbReference>
<dbReference type="AlphaFoldDB" id="A0A7S1PZP3"/>
<evidence type="ECO:0000256" key="5">
    <source>
        <dbReference type="ARBA" id="ARBA00022679"/>
    </source>
</evidence>
<dbReference type="GO" id="GO:0005524">
    <property type="term" value="F:ATP binding"/>
    <property type="evidence" value="ECO:0007669"/>
    <property type="project" value="UniProtKB-KW"/>
</dbReference>
<comment type="similarity">
    <text evidence="2">Belongs to the protein kinase superfamily. RIO-type Ser/Thr kinase family.</text>
</comment>
<gene>
    <name evidence="17" type="ORF">NDES1114_LOCUS12351</name>
</gene>
<dbReference type="SMART" id="SM00090">
    <property type="entry name" value="RIO"/>
    <property type="match status" value="1"/>
</dbReference>
<dbReference type="InterPro" id="IPR011009">
    <property type="entry name" value="Kinase-like_dom_sf"/>
</dbReference>
<evidence type="ECO:0000313" key="17">
    <source>
        <dbReference type="EMBL" id="CAD9111324.1"/>
    </source>
</evidence>
<feature type="region of interest" description="Disordered" evidence="15">
    <location>
        <begin position="398"/>
        <end position="433"/>
    </location>
</feature>
<dbReference type="EC" id="2.7.11.1" evidence="3"/>
<dbReference type="Pfam" id="PF01163">
    <property type="entry name" value="RIO1"/>
    <property type="match status" value="1"/>
</dbReference>